<accession>A0ABP5PL67</accession>
<dbReference type="Proteomes" id="UP001499843">
    <property type="component" value="Unassembled WGS sequence"/>
</dbReference>
<sequence>MKAPVPAPSSTTAGSPRSGTPTTIRAASPAELGSTAAVRMGDLMNSRTNPSAGLR</sequence>
<comment type="caution">
    <text evidence="2">The sequence shown here is derived from an EMBL/GenBank/DDBJ whole genome shotgun (WGS) entry which is preliminary data.</text>
</comment>
<reference evidence="3" key="1">
    <citation type="journal article" date="2019" name="Int. J. Syst. Evol. Microbiol.">
        <title>The Global Catalogue of Microorganisms (GCM) 10K type strain sequencing project: providing services to taxonomists for standard genome sequencing and annotation.</title>
        <authorList>
            <consortium name="The Broad Institute Genomics Platform"/>
            <consortium name="The Broad Institute Genome Sequencing Center for Infectious Disease"/>
            <person name="Wu L."/>
            <person name="Ma J."/>
        </authorList>
    </citation>
    <scope>NUCLEOTIDE SEQUENCE [LARGE SCALE GENOMIC DNA]</scope>
    <source>
        <strain evidence="3">JCM 16114</strain>
    </source>
</reference>
<proteinExistence type="predicted"/>
<dbReference type="EMBL" id="BAAAQX010000026">
    <property type="protein sequence ID" value="GAA2212461.1"/>
    <property type="molecule type" value="Genomic_DNA"/>
</dbReference>
<organism evidence="2 3">
    <name type="scientific">Nonomuraea monospora</name>
    <dbReference type="NCBI Taxonomy" id="568818"/>
    <lineage>
        <taxon>Bacteria</taxon>
        <taxon>Bacillati</taxon>
        <taxon>Actinomycetota</taxon>
        <taxon>Actinomycetes</taxon>
        <taxon>Streptosporangiales</taxon>
        <taxon>Streptosporangiaceae</taxon>
        <taxon>Nonomuraea</taxon>
    </lineage>
</organism>
<evidence type="ECO:0000256" key="1">
    <source>
        <dbReference type="SAM" id="MobiDB-lite"/>
    </source>
</evidence>
<protein>
    <submittedName>
        <fullName evidence="2">Uncharacterized protein</fullName>
    </submittedName>
</protein>
<gene>
    <name evidence="2" type="ORF">GCM10009850_079230</name>
</gene>
<evidence type="ECO:0000313" key="2">
    <source>
        <dbReference type="EMBL" id="GAA2212461.1"/>
    </source>
</evidence>
<feature type="compositionally biased region" description="Polar residues" evidence="1">
    <location>
        <begin position="8"/>
        <end position="25"/>
    </location>
</feature>
<keyword evidence="3" id="KW-1185">Reference proteome</keyword>
<name>A0ABP5PL67_9ACTN</name>
<feature type="compositionally biased region" description="Polar residues" evidence="1">
    <location>
        <begin position="45"/>
        <end position="55"/>
    </location>
</feature>
<evidence type="ECO:0000313" key="3">
    <source>
        <dbReference type="Proteomes" id="UP001499843"/>
    </source>
</evidence>
<feature type="region of interest" description="Disordered" evidence="1">
    <location>
        <begin position="1"/>
        <end position="55"/>
    </location>
</feature>